<evidence type="ECO:0000313" key="1">
    <source>
        <dbReference type="EMBL" id="KFM76904.1"/>
    </source>
</evidence>
<dbReference type="AlphaFoldDB" id="A0A087UHR5"/>
<reference evidence="1 2" key="1">
    <citation type="submission" date="2013-11" db="EMBL/GenBank/DDBJ databases">
        <title>Genome sequencing of Stegodyphus mimosarum.</title>
        <authorList>
            <person name="Bechsgaard J."/>
        </authorList>
    </citation>
    <scope>NUCLEOTIDE SEQUENCE [LARGE SCALE GENOMIC DNA]</scope>
</reference>
<name>A0A087UHR5_STEMI</name>
<protein>
    <submittedName>
        <fullName evidence="1">Uncharacterized protein</fullName>
    </submittedName>
</protein>
<evidence type="ECO:0000313" key="2">
    <source>
        <dbReference type="Proteomes" id="UP000054359"/>
    </source>
</evidence>
<keyword evidence="2" id="KW-1185">Reference proteome</keyword>
<feature type="non-terminal residue" evidence="1">
    <location>
        <position position="48"/>
    </location>
</feature>
<dbReference type="Proteomes" id="UP000054359">
    <property type="component" value="Unassembled WGS sequence"/>
</dbReference>
<proteinExistence type="predicted"/>
<accession>A0A087UHR5</accession>
<sequence>MLFHNPYSCLIRMYWFIISTWYIRMTEGQGSSASDQVCRKLLPENYEI</sequence>
<organism evidence="1 2">
    <name type="scientific">Stegodyphus mimosarum</name>
    <name type="common">African social velvet spider</name>
    <dbReference type="NCBI Taxonomy" id="407821"/>
    <lineage>
        <taxon>Eukaryota</taxon>
        <taxon>Metazoa</taxon>
        <taxon>Ecdysozoa</taxon>
        <taxon>Arthropoda</taxon>
        <taxon>Chelicerata</taxon>
        <taxon>Arachnida</taxon>
        <taxon>Araneae</taxon>
        <taxon>Araneomorphae</taxon>
        <taxon>Entelegynae</taxon>
        <taxon>Eresoidea</taxon>
        <taxon>Eresidae</taxon>
        <taxon>Stegodyphus</taxon>
    </lineage>
</organism>
<dbReference type="EMBL" id="KK119852">
    <property type="protein sequence ID" value="KFM76904.1"/>
    <property type="molecule type" value="Genomic_DNA"/>
</dbReference>
<gene>
    <name evidence="1" type="ORF">X975_08019</name>
</gene>